<keyword evidence="3" id="KW-1185">Reference proteome</keyword>
<organism evidence="2 3">
    <name type="scientific">Slackia heliotrinireducens (strain ATCC 29202 / DSM 20476 / NCTC 11029 / RHS 1)</name>
    <name type="common">Peptococcus heliotrinreducens</name>
    <dbReference type="NCBI Taxonomy" id="471855"/>
    <lineage>
        <taxon>Bacteria</taxon>
        <taxon>Bacillati</taxon>
        <taxon>Actinomycetota</taxon>
        <taxon>Coriobacteriia</taxon>
        <taxon>Eggerthellales</taxon>
        <taxon>Eggerthellaceae</taxon>
        <taxon>Slackia</taxon>
    </lineage>
</organism>
<dbReference type="KEGG" id="shi:Shel_06290"/>
<accession>C7N3U7</accession>
<dbReference type="RefSeq" id="WP_012797793.1">
    <property type="nucleotide sequence ID" value="NC_013165.1"/>
</dbReference>
<sequence>MVGLAIHIVVNVRHALEDHVQHEVRPQPVVAIVAASVVVLLVAGNFTLGYFA</sequence>
<dbReference type="EMBL" id="CP001684">
    <property type="protein sequence ID" value="ACV21688.1"/>
    <property type="molecule type" value="Genomic_DNA"/>
</dbReference>
<dbReference type="AlphaFoldDB" id="C7N3U7"/>
<dbReference type="HOGENOM" id="CLU_3084773_0_0_11"/>
<gene>
    <name evidence="2" type="ordered locus">Shel_06290</name>
</gene>
<evidence type="ECO:0000256" key="1">
    <source>
        <dbReference type="SAM" id="Phobius"/>
    </source>
</evidence>
<reference evidence="2 3" key="1">
    <citation type="journal article" date="2009" name="Stand. Genomic Sci.">
        <title>Complete genome sequence of Slackia heliotrinireducens type strain (RHS 1).</title>
        <authorList>
            <person name="Pukall R."/>
            <person name="Lapidus A."/>
            <person name="Nolan M."/>
            <person name="Copeland A."/>
            <person name="Glavina Del Rio T."/>
            <person name="Lucas S."/>
            <person name="Chen F."/>
            <person name="Tice H."/>
            <person name="Cheng J.F."/>
            <person name="Chertkov O."/>
            <person name="Bruce D."/>
            <person name="Goodwin L."/>
            <person name="Kuske C."/>
            <person name="Brettin T."/>
            <person name="Detter J.C."/>
            <person name="Han C."/>
            <person name="Pitluck S."/>
            <person name="Pati A."/>
            <person name="Mavrommatis K."/>
            <person name="Ivanova N."/>
            <person name="Ovchinnikova G."/>
            <person name="Chen A."/>
            <person name="Palaniappan K."/>
            <person name="Schneider S."/>
            <person name="Rohde M."/>
            <person name="Chain P."/>
            <person name="D'haeseleer P."/>
            <person name="Goker M."/>
            <person name="Bristow J."/>
            <person name="Eisen J.A."/>
            <person name="Markowitz V."/>
            <person name="Kyrpides N.C."/>
            <person name="Klenk H.P."/>
            <person name="Hugenholtz P."/>
        </authorList>
    </citation>
    <scope>NUCLEOTIDE SEQUENCE [LARGE SCALE GENOMIC DNA]</scope>
    <source>
        <strain evidence="3">ATCC 29202 / DSM 20476 / NCTC 11029 / RHS 1</strain>
    </source>
</reference>
<evidence type="ECO:0000313" key="2">
    <source>
        <dbReference type="EMBL" id="ACV21688.1"/>
    </source>
</evidence>
<keyword evidence="1" id="KW-1133">Transmembrane helix</keyword>
<protein>
    <submittedName>
        <fullName evidence="2">Uncharacterized protein</fullName>
    </submittedName>
</protein>
<keyword evidence="1" id="KW-0472">Membrane</keyword>
<keyword evidence="1" id="KW-0812">Transmembrane</keyword>
<dbReference type="STRING" id="471855.Shel_06290"/>
<proteinExistence type="predicted"/>
<feature type="transmembrane region" description="Helical" evidence="1">
    <location>
        <begin position="29"/>
        <end position="51"/>
    </location>
</feature>
<name>C7N3U7_SLAHD</name>
<dbReference type="Proteomes" id="UP000002026">
    <property type="component" value="Chromosome"/>
</dbReference>
<evidence type="ECO:0000313" key="3">
    <source>
        <dbReference type="Proteomes" id="UP000002026"/>
    </source>
</evidence>